<evidence type="ECO:0008006" key="3">
    <source>
        <dbReference type="Google" id="ProtNLM"/>
    </source>
</evidence>
<sequence length="80" mass="9481">MVENINFSNEFFWVHVYGLALDNMTKFNAEAIRNFAFSRFEKVEFTLDNVVQWSNYMRVKVAVDASKSTFRLFNNKRDGN</sequence>
<protein>
    <recommendedName>
        <fullName evidence="3">DUF4283 domain-containing protein</fullName>
    </recommendedName>
</protein>
<organism evidence="1 2">
    <name type="scientific">Ricinus communis</name>
    <name type="common">Castor bean</name>
    <dbReference type="NCBI Taxonomy" id="3988"/>
    <lineage>
        <taxon>Eukaryota</taxon>
        <taxon>Viridiplantae</taxon>
        <taxon>Streptophyta</taxon>
        <taxon>Embryophyta</taxon>
        <taxon>Tracheophyta</taxon>
        <taxon>Spermatophyta</taxon>
        <taxon>Magnoliopsida</taxon>
        <taxon>eudicotyledons</taxon>
        <taxon>Gunneridae</taxon>
        <taxon>Pentapetalae</taxon>
        <taxon>rosids</taxon>
        <taxon>fabids</taxon>
        <taxon>Malpighiales</taxon>
        <taxon>Euphorbiaceae</taxon>
        <taxon>Acalyphoideae</taxon>
        <taxon>Acalypheae</taxon>
        <taxon>Ricinus</taxon>
    </lineage>
</organism>
<dbReference type="AlphaFoldDB" id="B9S5I2"/>
<evidence type="ECO:0000313" key="2">
    <source>
        <dbReference type="Proteomes" id="UP000008311"/>
    </source>
</evidence>
<accession>B9S5I2</accession>
<keyword evidence="2" id="KW-1185">Reference proteome</keyword>
<reference evidence="2" key="1">
    <citation type="journal article" date="2010" name="Nat. Biotechnol.">
        <title>Draft genome sequence of the oilseed species Ricinus communis.</title>
        <authorList>
            <person name="Chan A.P."/>
            <person name="Crabtree J."/>
            <person name="Zhao Q."/>
            <person name="Lorenzi H."/>
            <person name="Orvis J."/>
            <person name="Puiu D."/>
            <person name="Melake-Berhan A."/>
            <person name="Jones K.M."/>
            <person name="Redman J."/>
            <person name="Chen G."/>
            <person name="Cahoon E.B."/>
            <person name="Gedil M."/>
            <person name="Stanke M."/>
            <person name="Haas B.J."/>
            <person name="Wortman J.R."/>
            <person name="Fraser-Liggett C.M."/>
            <person name="Ravel J."/>
            <person name="Rabinowicz P.D."/>
        </authorList>
    </citation>
    <scope>NUCLEOTIDE SEQUENCE [LARGE SCALE GENOMIC DNA]</scope>
    <source>
        <strain evidence="2">cv. Hale</strain>
    </source>
</reference>
<dbReference type="EMBL" id="EQ973874">
    <property type="protein sequence ID" value="EEF41107.1"/>
    <property type="molecule type" value="Genomic_DNA"/>
</dbReference>
<proteinExistence type="predicted"/>
<dbReference type="Proteomes" id="UP000008311">
    <property type="component" value="Unassembled WGS sequence"/>
</dbReference>
<name>B9S5I2_RICCO</name>
<gene>
    <name evidence="1" type="ORF">RCOM_0976490</name>
</gene>
<dbReference type="InParanoid" id="B9S5I2"/>
<evidence type="ECO:0000313" key="1">
    <source>
        <dbReference type="EMBL" id="EEF41107.1"/>
    </source>
</evidence>